<comment type="caution">
    <text evidence="1">The sequence shown here is derived from an EMBL/GenBank/DDBJ whole genome shotgun (WGS) entry which is preliminary data.</text>
</comment>
<sequence length="214" mass="24116">MLSYEDVAELLTLQAKAYGLLMWLSQASVDDPEMLSVDAAARLARPGTAATWIAEHRSELPADLATLDPHGPFANLLSSFFSTSFRVEHLEFNNRLVSARIVLYASPGPADRTGIVRTQALAVKHLAASQRLPTTEGQARDLIRVRRDLRDAVLLWTYVWELDRRARNKGKGPVVHQIWRSIPWERKRALTAEQVWSARQQLLDAARERVEDGP</sequence>
<reference evidence="2" key="1">
    <citation type="journal article" date="2019" name="Int. J. Syst. Evol. Microbiol.">
        <title>The Global Catalogue of Microorganisms (GCM) 10K type strain sequencing project: providing services to taxonomists for standard genome sequencing and annotation.</title>
        <authorList>
            <consortium name="The Broad Institute Genomics Platform"/>
            <consortium name="The Broad Institute Genome Sequencing Center for Infectious Disease"/>
            <person name="Wu L."/>
            <person name="Ma J."/>
        </authorList>
    </citation>
    <scope>NUCLEOTIDE SEQUENCE [LARGE SCALE GENOMIC DNA]</scope>
    <source>
        <strain evidence="2">ZS-35-S2</strain>
    </source>
</reference>
<evidence type="ECO:0000313" key="1">
    <source>
        <dbReference type="EMBL" id="MFC6020848.1"/>
    </source>
</evidence>
<dbReference type="RefSeq" id="WP_377428479.1">
    <property type="nucleotide sequence ID" value="NZ_JBHSPR010000037.1"/>
</dbReference>
<organism evidence="1 2">
    <name type="scientific">Plantactinospora solaniradicis</name>
    <dbReference type="NCBI Taxonomy" id="1723736"/>
    <lineage>
        <taxon>Bacteria</taxon>
        <taxon>Bacillati</taxon>
        <taxon>Actinomycetota</taxon>
        <taxon>Actinomycetes</taxon>
        <taxon>Micromonosporales</taxon>
        <taxon>Micromonosporaceae</taxon>
        <taxon>Plantactinospora</taxon>
    </lineage>
</organism>
<keyword evidence="2" id="KW-1185">Reference proteome</keyword>
<protein>
    <submittedName>
        <fullName evidence="1">Uncharacterized protein</fullName>
    </submittedName>
</protein>
<proteinExistence type="predicted"/>
<gene>
    <name evidence="1" type="ORF">ACFP2T_32345</name>
</gene>
<dbReference type="EMBL" id="JBHSPR010000037">
    <property type="protein sequence ID" value="MFC6020848.1"/>
    <property type="molecule type" value="Genomic_DNA"/>
</dbReference>
<evidence type="ECO:0000313" key="2">
    <source>
        <dbReference type="Proteomes" id="UP001596203"/>
    </source>
</evidence>
<accession>A0ABW1KII3</accession>
<name>A0ABW1KII3_9ACTN</name>
<dbReference type="Proteomes" id="UP001596203">
    <property type="component" value="Unassembled WGS sequence"/>
</dbReference>